<gene>
    <name evidence="1" type="ORF">CTER_0110</name>
</gene>
<evidence type="ECO:0000313" key="1">
    <source>
        <dbReference type="EMBL" id="EMS73872.1"/>
    </source>
</evidence>
<name>S0FPU4_RUMCE</name>
<dbReference type="STRING" id="1195236.CTER_0110"/>
<evidence type="ECO:0000313" key="2">
    <source>
        <dbReference type="Proteomes" id="UP000014155"/>
    </source>
</evidence>
<organism evidence="1 2">
    <name type="scientific">Ruminiclostridium cellobioparum subsp. termitidis CT1112</name>
    <dbReference type="NCBI Taxonomy" id="1195236"/>
    <lineage>
        <taxon>Bacteria</taxon>
        <taxon>Bacillati</taxon>
        <taxon>Bacillota</taxon>
        <taxon>Clostridia</taxon>
        <taxon>Eubacteriales</taxon>
        <taxon>Oscillospiraceae</taxon>
        <taxon>Ruminiclostridium</taxon>
    </lineage>
</organism>
<dbReference type="Proteomes" id="UP000014155">
    <property type="component" value="Unassembled WGS sequence"/>
</dbReference>
<dbReference type="EMBL" id="AORV01000011">
    <property type="protein sequence ID" value="EMS73872.1"/>
    <property type="molecule type" value="Genomic_DNA"/>
</dbReference>
<comment type="caution">
    <text evidence="1">The sequence shown here is derived from an EMBL/GenBank/DDBJ whole genome shotgun (WGS) entry which is preliminary data.</text>
</comment>
<accession>S0FPU4</accession>
<proteinExistence type="predicted"/>
<sequence length="109" mass="12737">MFKKGQKIFYVDARDGIIETARFIEKTSDGTWIRIDGHAINTFVYSDYQNKSLFEDLTQAETGLENYKINLKSKLLKNNFFIKDILLRLEKHEGKLYVDVVSEILNTLL</sequence>
<dbReference type="AlphaFoldDB" id="S0FPU4"/>
<protein>
    <submittedName>
        <fullName evidence="1">Uncharacterized protein</fullName>
    </submittedName>
</protein>
<reference evidence="1 2" key="1">
    <citation type="journal article" date="2013" name="Genome Announc.">
        <title>Draft Genome Sequence of the Cellulolytic, Mesophilic, Anaerobic Bacterium Clostridium termitidis Strain CT1112 (DSM 5398).</title>
        <authorList>
            <person name="Lal S."/>
            <person name="Ramachandran U."/>
            <person name="Zhang X."/>
            <person name="Munir R."/>
            <person name="Sparling R."/>
            <person name="Levin D.B."/>
        </authorList>
    </citation>
    <scope>NUCLEOTIDE SEQUENCE [LARGE SCALE GENOMIC DNA]</scope>
    <source>
        <strain evidence="1 2">CT1112</strain>
    </source>
</reference>
<dbReference type="RefSeq" id="WP_004623323.1">
    <property type="nucleotide sequence ID" value="NZ_AORV01000011.1"/>
</dbReference>
<keyword evidence="2" id="KW-1185">Reference proteome</keyword>
<dbReference type="PATRIC" id="fig|1195236.3.peg.412"/>